<organism evidence="2 3">
    <name type="scientific">Nepenthes gracilis</name>
    <name type="common">Slender pitcher plant</name>
    <dbReference type="NCBI Taxonomy" id="150966"/>
    <lineage>
        <taxon>Eukaryota</taxon>
        <taxon>Viridiplantae</taxon>
        <taxon>Streptophyta</taxon>
        <taxon>Embryophyta</taxon>
        <taxon>Tracheophyta</taxon>
        <taxon>Spermatophyta</taxon>
        <taxon>Magnoliopsida</taxon>
        <taxon>eudicotyledons</taxon>
        <taxon>Gunneridae</taxon>
        <taxon>Pentapetalae</taxon>
        <taxon>Caryophyllales</taxon>
        <taxon>Nepenthaceae</taxon>
        <taxon>Nepenthes</taxon>
    </lineage>
</organism>
<reference evidence="2" key="1">
    <citation type="submission" date="2023-05" db="EMBL/GenBank/DDBJ databases">
        <title>Nepenthes gracilis genome sequencing.</title>
        <authorList>
            <person name="Fukushima K."/>
        </authorList>
    </citation>
    <scope>NUCLEOTIDE SEQUENCE</scope>
    <source>
        <strain evidence="2">SING2019-196</strain>
    </source>
</reference>
<evidence type="ECO:0000313" key="3">
    <source>
        <dbReference type="Proteomes" id="UP001279734"/>
    </source>
</evidence>
<accession>A0AAD3RZJ0</accession>
<keyword evidence="3" id="KW-1185">Reference proteome</keyword>
<evidence type="ECO:0000313" key="2">
    <source>
        <dbReference type="EMBL" id="GMH01578.1"/>
    </source>
</evidence>
<gene>
    <name evidence="2" type="ORF">Nepgr_003417</name>
</gene>
<dbReference type="Proteomes" id="UP001279734">
    <property type="component" value="Unassembled WGS sequence"/>
</dbReference>
<dbReference type="EMBL" id="BSYO01000003">
    <property type="protein sequence ID" value="GMH01578.1"/>
    <property type="molecule type" value="Genomic_DNA"/>
</dbReference>
<evidence type="ECO:0000256" key="1">
    <source>
        <dbReference type="SAM" id="MobiDB-lite"/>
    </source>
</evidence>
<dbReference type="AlphaFoldDB" id="A0AAD3RZJ0"/>
<protein>
    <submittedName>
        <fullName evidence="2">Uncharacterized protein</fullName>
    </submittedName>
</protein>
<sequence length="131" mass="14625">MVDDLGEVILVLVARFLQLQEISNRCVQSKDDDCNCGHGLEESRDEEGDTPGGEANGAKADYDIITRNMMSGAVPPPRLPHLPVSPLALPTIMGENMELIQNWVETEVATEKLTMKRMRRKEIVESTMEEQ</sequence>
<name>A0AAD3RZJ0_NEPGR</name>
<comment type="caution">
    <text evidence="2">The sequence shown here is derived from an EMBL/GenBank/DDBJ whole genome shotgun (WGS) entry which is preliminary data.</text>
</comment>
<feature type="compositionally biased region" description="Basic and acidic residues" evidence="1">
    <location>
        <begin position="29"/>
        <end position="42"/>
    </location>
</feature>
<feature type="region of interest" description="Disordered" evidence="1">
    <location>
        <begin position="29"/>
        <end position="58"/>
    </location>
</feature>
<proteinExistence type="predicted"/>